<feature type="compositionally biased region" description="Low complexity" evidence="6">
    <location>
        <begin position="3189"/>
        <end position="3222"/>
    </location>
</feature>
<feature type="compositionally biased region" description="Acidic residues" evidence="6">
    <location>
        <begin position="221"/>
        <end position="237"/>
    </location>
</feature>
<evidence type="ECO:0000259" key="9">
    <source>
        <dbReference type="Pfam" id="PF25036"/>
    </source>
</evidence>
<comment type="function">
    <text evidence="5">Mediates the transfer of lipids between membranes at organelle contact sites.</text>
</comment>
<feature type="compositionally biased region" description="Low complexity" evidence="6">
    <location>
        <begin position="2794"/>
        <end position="2806"/>
    </location>
</feature>
<feature type="domain" description="Vacuolar protein sorting-associated protein 13 VPS13 adaptor binding" evidence="9">
    <location>
        <begin position="2849"/>
        <end position="2997"/>
    </location>
</feature>
<feature type="region of interest" description="Disordered" evidence="6">
    <location>
        <begin position="3783"/>
        <end position="3806"/>
    </location>
</feature>
<evidence type="ECO:0000313" key="12">
    <source>
        <dbReference type="Proteomes" id="UP000695562"/>
    </source>
</evidence>
<sequence>MFERFVADLLTRYLGEYIKTLNTENLKIGIWSGNVSLENLELKKNALEKFNLPFTIKEGFLGKLSLKIPWNNLKTEPVIVVIDNLYITAVPKSSNLWDEGDEEIKFQKKLKKLKVYEAMKEERRRKNGNTSTTTTATNTASSGGVSRTSQEESRSHYNQANKDNLNEWSNCERDEIDLDQIDFIHSHNRNSGSSSGSPVSSGSGGGDQQSPNILDNSNDQNNDDDNDLDDNDLDDQDGIGNENDIDGNNNNNNNNSNSNNSNSNDDQNISRASFAESLRNKIVDNLQILIYNVHIRFEDTETNPSQPFCFGVTLEHLLAQSTNEEWRPSFIHTHHTLVHKLITLQNLSVYWDTHSQAMDYLKDYSKINQFKDLMTSLIFSNSNNSGNNNNNNKDPLHSYLLHPVCGSLKLLINKSILPNKHIPSFTFNFEFDEINFELESKQYQGIMALVDWFSLLKKGEKYRKYKPKGGIKSVAQRWRFAIDCVLGDIRDKMTRLRPSYFDKRRKDRLEYIYYYKLKKRKKQLTEAHQIKLENLEREYCFEDIVYFRSLAEAQIKSEDLSLVISNSNSNSLTTGSIKDGIGSPMPLSPNRVDNQQQQEQQQQQQIQQQQPKKSSWFGWFGWGGGNSKKEQEEDNYYDQDDYDHEKETILKTLELSESQKREFYSTIEYDEHHNQKSIVYPKDYVKTRINFIMNRGSIAFRLKPFDISVNENKKTVADMVIELVHMSVKVDKYPESLHSHTILETICVRDYFTENTHFPILMKPLIKSGPEGSYDHSNPTPPSGAVVLTSYGSNTSLSSLDNDNVPSLIDDDNTSNASSDYEDPIGERQPLFEMIFQQNPLTSDADFSVFIEALPLEVIYNKSLMDSIMNFFGNAPSDTLKEIEEAARNQIKIFKDKTTLRIQYELQNHKTVDLDININAPHVLIPESFVTHSSPILVLDLGSFSLLSINKSILDSLSNQSIDDNNSFRDLNDYENSNIEINNNSDIKNTSSLFSNVTSPSYLSATAATVGEGSQMLYDDEHLYDLFQLQLKNIQFYIVSKGQSFPLVNKFDINFRIYKCIIKSQTLLSKLKLFGDLPSLNILLSQSSIEMLIKIFSTLTDDDLPEISDHHMLKDSGSQSNSDINIQTSSSSVKTTASSSSASNIPLEEELVTEQQQQQTPHSVNFTGFEETTNTGVPGLTLIDSMELAQDQDQLPILMIFHTILEVNFSVPTVSLVLIENGEPFVKLFLSDIGARVNKRTFDMSIQLSLKKLYIEDLSQEFKNTSLQYFTTSAIDNSGSGQGNSTTSSTTSPSHSPTETMDDSNINININSPSVSSMSTTSFEEDHLIKMSISTTQKNSPQYTGISQQIDISFNSLLVNFNKRLVLKIIDLVQFLENTIRETIIKNQENSSNSKSNGNISLTKSTASTTGTGRLRVDIDNPKIILTTKMKSLIVNINEDDESYVAFSIENLSLNLDIDMESSLMRFKLGNLSISDISKDSCPDLNPLFGTDGEHIIEFYVLSYKDQDNSNSSSGNSGNGTGNNNATDQQPKKKRKEFDTKIGARMSSIKLIVVRDLIDRLIDYFEDFGLKKMDEIISESAKGAVDLMNTRQQKKVLFEVDVDAPRIIFPKSHVSPYVIIADLGHISVFNNFTSTQDSPSPTEQVFIYASSINFHSCKFRKGVVLDDTIEQISNKINLFINIETIFDISTLAHDIPKQKVVGEMSPIAFKITDQQYTLIISIIKSLIEPNIKKKKRKIRTHRKLEHQTKLENLYTSFINASKKQPSSEDLVSSSVVDGTSNSNGSNLPSPPPPTPAATATKNDKQKVGDGVHINDEVSFRLPHISVEFFRKKDSVVQFELDELEFSIVEYANGSDYTTLSLNSIDLTDTRKSSNNHFRKLIYHQAQPLSKKKELTLYIYEKRNGDTELTVILDSFRVIIVPESLVAMIDFIMPGVMALSALSDVSPIHSPIMVSASTDPALVNQVPGGPNLGSSEATKSPLKAMFQNKKTSMGPITIVHIETTNLELSLVDNPTRFDSKLLVLKASAMGKINVQEGDPLTYTDIQFGLDKLELFKCRADIPDQTEETIISPHSITITVSMVEGKESLPIDILIGMDPVHISFSYQDFLLFVSISKNIENLVTSLSKLNLKKPPKRLSEKTMVDHDDEDGGGSGNDAASNSGTGAVKKGGIPRVNFQSPCISLTIINDHNGKYCGIADIKLSNVSVEVIETRVFLAMFFSANYFNISKSIWEPAVEKWGFKVGIETKDPTTNVIISSNEKLNLNITKSLFDLVNFSYETFLSVLKDSGSNGIGGAYYKDTGSVEDTASVANNIAQLQLYKAQNFHPFILRNHCGLEIRYFVTPPRNEGGAGSNDGGGGDYPQRVLVNGGEVFLDFKDLLGVQGGVGSTTGIDGKSSSILSKVRDITTVSLYRISFIVDGFEPVLNLPIHRAGIYVCSLVPKDPTNTSHRVKQLVYEITVSDSSKLLSVRSNILLVNETDHTLEYLDLPPSSNYQKPYEIQPKQSKPLPIHKDMRILPVLSFRPKQKEQSQQQQQRWSNPLDCRNSCLLPGCFLFDTPPNLYYCVQIDTHYSTNPDITESDLFEYSTSSSNRNNSGNNNIDSTNTSNINTNIKRTNHIIKILPPLVIQNHLSLKMDVSLYDQESAKIVGNVTLDKYESKGIYSTNTEKTVMIRVRIEGFSWTNHIQINNSTQNYINNQTKKVTDQQGNPFYLNIFQTETLGSIKVNLYFTYWISNDTGLNILYKLKGSDSTTNAPTINSSSSKNSNNNNNNSLSSSFSPATTSILSPPIMSPQLQSTMSPSLLPMSPSIAGSNGGIQMPPAPIQQQESVDYYKDPRNWYNNPSCQNQQTSFMFSPVPSNTEKNIPQIVIQVDKSQWSNPILLQLDKQEDVSIVKEQYSMRLSLQFTLSTKLYDQYSLTRHITISPKYMLINNLPFKIFYSQINSAVYRNFFIEPKESLPFHFMDETSPKQINFKLAKDSEWSGSFGVNKSMSFHIKLEKGGIVYNDSSSGSDDDDDEEETQEQQQDKDVVTKASPVDDDLYLALVQILVEKGVHFITLNPESKQYPPYKIENLTSVPIKIHQIDTATSTIVEPGKYIRFVWTDPMGTKRLGVSIPNTPFKKTVSLDKLQFHKPTPLKVIHGGTKDLNIRLEILAHGPTNILRLVDLNNSNAVKKNIDLLLNNQDLNSSLLTTATNNSNNQNDNLSSSSTSSTPNLTTTTTTSNTGIGSEKENSIINLQVLLSGISLSLIDGHPKELIYLTLAGLEFNFSQQSTEQNINFSIENFKVDNQLYHTPYPVIVSSGNNNNSSNSDDDDDDDNRSSTTTTTTTTDDSNNLLKSNNNCLNVSFTRSTKYSSSENDIPTGIDYIKELSFELLPLEVQIDETLLFHLYTYFNELKIFKTIKKSVDERTNQERKKIIAPYANIPVPLTIDSKRLYFEFLYLPLIDIVLSYRSSRHSSAMIGAFAALANIDKAPLHLESLKLEHQFVTAEGLGFSLLSHYKWQFSKILLYSIFGAPISLAESISRGVNDFFYEYAAGFTNPEYFTRGVAKGTKSLVKNSIYGIFNSANKLTTTIGSAIAPLSLDSKYLQQREHSERSNQPRHVIDGVSSGIEKFSKGIAHGIAGLVDTPIREFQDQGLSGLFRGFGKGILGTLVKPTVGAIDMISSTSQGIQNFYLDTALSSTSNKTRTRPPRYIGPDGIIRSYSFDKSFWQEIIKDMPKHESSNKEWYVTHFKVYNERNVYSYIVITTQFFYVLDENFTPSAQIRLWDLKLSLKDNDRFLYASDSKKQQKRNPLRDSTGDEISNASTDDIEGNDVFVELLDQNGNNISSTLFPTIQNIICEIKLDQTYLFSDSSTSKNINPNRRSNITLNNNNNNNDNNNNNNDNDKNIKKNNNTDKS</sequence>
<feature type="region of interest" description="Disordered" evidence="6">
    <location>
        <begin position="3004"/>
        <end position="3028"/>
    </location>
</feature>
<feature type="region of interest" description="Disordered" evidence="6">
    <location>
        <begin position="2750"/>
        <end position="2777"/>
    </location>
</feature>
<feature type="region of interest" description="Disordered" evidence="6">
    <location>
        <begin position="573"/>
        <end position="615"/>
    </location>
</feature>
<feature type="region of interest" description="Disordered" evidence="6">
    <location>
        <begin position="186"/>
        <end position="268"/>
    </location>
</feature>
<feature type="compositionally biased region" description="Low complexity" evidence="6">
    <location>
        <begin position="128"/>
        <end position="144"/>
    </location>
</feature>
<keyword evidence="3" id="KW-0813">Transport</keyword>
<dbReference type="Proteomes" id="UP000695562">
    <property type="component" value="Unassembled WGS sequence"/>
</dbReference>
<feature type="compositionally biased region" description="Low complexity" evidence="6">
    <location>
        <begin position="191"/>
        <end position="201"/>
    </location>
</feature>
<dbReference type="InterPro" id="IPR009543">
    <property type="entry name" value="VPS13_VAB"/>
</dbReference>
<feature type="region of interest" description="Disordered" evidence="6">
    <location>
        <begin position="2135"/>
        <end position="2165"/>
    </location>
</feature>
<organism evidence="11 12">
    <name type="scientific">Polysphondylium violaceum</name>
    <dbReference type="NCBI Taxonomy" id="133409"/>
    <lineage>
        <taxon>Eukaryota</taxon>
        <taxon>Amoebozoa</taxon>
        <taxon>Evosea</taxon>
        <taxon>Eumycetozoa</taxon>
        <taxon>Dictyostelia</taxon>
        <taxon>Dictyosteliales</taxon>
        <taxon>Dictyosteliaceae</taxon>
        <taxon>Polysphondylium</taxon>
    </lineage>
</organism>
<feature type="region of interest" description="Disordered" evidence="6">
    <location>
        <begin position="1765"/>
        <end position="1804"/>
    </location>
</feature>
<dbReference type="GO" id="GO:0045053">
    <property type="term" value="P:protein retention in Golgi apparatus"/>
    <property type="evidence" value="ECO:0007669"/>
    <property type="project" value="TreeGrafter"/>
</dbReference>
<feature type="compositionally biased region" description="Low complexity" evidence="6">
    <location>
        <begin position="595"/>
        <end position="615"/>
    </location>
</feature>
<feature type="compositionally biased region" description="Low complexity" evidence="6">
    <location>
        <begin position="2154"/>
        <end position="2164"/>
    </location>
</feature>
<feature type="region of interest" description="Disordered" evidence="6">
    <location>
        <begin position="2583"/>
        <end position="2605"/>
    </location>
</feature>
<feature type="region of interest" description="Disordered" evidence="6">
    <location>
        <begin position="798"/>
        <end position="823"/>
    </location>
</feature>
<feature type="compositionally biased region" description="Low complexity" evidence="6">
    <location>
        <begin position="238"/>
        <end position="268"/>
    </location>
</feature>
<evidence type="ECO:0000259" key="7">
    <source>
        <dbReference type="Pfam" id="PF12624"/>
    </source>
</evidence>
<dbReference type="EMBL" id="AJWJ01000260">
    <property type="protein sequence ID" value="KAF2072652.1"/>
    <property type="molecule type" value="Genomic_DNA"/>
</dbReference>
<dbReference type="Pfam" id="PF25037">
    <property type="entry name" value="VPS13_C"/>
    <property type="match status" value="1"/>
</dbReference>
<evidence type="ECO:0008006" key="13">
    <source>
        <dbReference type="Google" id="ProtNLM"/>
    </source>
</evidence>
<gene>
    <name evidence="11" type="ORF">CYY_006031</name>
</gene>
<feature type="region of interest" description="Disordered" evidence="6">
    <location>
        <begin position="1110"/>
        <end position="1170"/>
    </location>
</feature>
<keyword evidence="12" id="KW-1185">Reference proteome</keyword>
<dbReference type="PANTHER" id="PTHR16166:SF97">
    <property type="entry name" value="INTERMEMBRANE LIPID TRANSFER PROTEIN VPS13F"/>
    <property type="match status" value="1"/>
</dbReference>
<accession>A0A8J4PSJ7</accession>
<feature type="domain" description="VPS13-like middle region" evidence="8">
    <location>
        <begin position="1531"/>
        <end position="2275"/>
    </location>
</feature>
<comment type="similarity">
    <text evidence="2">Belongs to the VPS13 family.</text>
</comment>
<dbReference type="InterPro" id="IPR026847">
    <property type="entry name" value="VPS13"/>
</dbReference>
<reference evidence="11" key="1">
    <citation type="submission" date="2020-01" db="EMBL/GenBank/DDBJ databases">
        <title>Development of genomics and gene disruption for Polysphondylium violaceum indicates a role for the polyketide synthase stlB in stalk morphogenesis.</title>
        <authorList>
            <person name="Narita B."/>
            <person name="Kawabe Y."/>
            <person name="Kin K."/>
            <person name="Saito T."/>
            <person name="Gibbs R."/>
            <person name="Kuspa A."/>
            <person name="Muzny D."/>
            <person name="Queller D."/>
            <person name="Richards S."/>
            <person name="Strassman J."/>
            <person name="Sucgang R."/>
            <person name="Worley K."/>
            <person name="Schaap P."/>
        </authorList>
    </citation>
    <scope>NUCLEOTIDE SEQUENCE</scope>
    <source>
        <strain evidence="11">QSvi11</strain>
    </source>
</reference>
<feature type="domain" description="Intermembrane lipid transfer protein VPS13-like C-terminal" evidence="10">
    <location>
        <begin position="3688"/>
        <end position="3757"/>
    </location>
</feature>
<feature type="compositionally biased region" description="Low complexity" evidence="6">
    <location>
        <begin position="1285"/>
        <end position="1311"/>
    </location>
</feature>
<feature type="compositionally biased region" description="Polar residues" evidence="6">
    <location>
        <begin position="1161"/>
        <end position="1170"/>
    </location>
</feature>
<protein>
    <recommendedName>
        <fullName evidence="13">Vacuolar protein sorting-associated protein 13 family protein</fullName>
    </recommendedName>
</protein>
<dbReference type="Pfam" id="PF12624">
    <property type="entry name" value="VPS13_N"/>
    <property type="match status" value="1"/>
</dbReference>
<evidence type="ECO:0000313" key="11">
    <source>
        <dbReference type="EMBL" id="KAF2072652.1"/>
    </source>
</evidence>
<feature type="compositionally biased region" description="Low complexity" evidence="6">
    <location>
        <begin position="1128"/>
        <end position="1143"/>
    </location>
</feature>
<feature type="compositionally biased region" description="Acidic residues" evidence="6">
    <location>
        <begin position="3009"/>
        <end position="3019"/>
    </location>
</feature>
<evidence type="ECO:0000259" key="10">
    <source>
        <dbReference type="Pfam" id="PF25037"/>
    </source>
</evidence>
<name>A0A8J4PSJ7_9MYCE</name>
<feature type="compositionally biased region" description="Low complexity" evidence="6">
    <location>
        <begin position="3298"/>
        <end position="3307"/>
    </location>
</feature>
<keyword evidence="4" id="KW-0445">Lipid transport</keyword>
<feature type="compositionally biased region" description="Low complexity" evidence="6">
    <location>
        <begin position="2584"/>
        <end position="2605"/>
    </location>
</feature>
<evidence type="ECO:0000256" key="5">
    <source>
        <dbReference type="ARBA" id="ARBA00033718"/>
    </source>
</evidence>
<dbReference type="GO" id="GO:0006869">
    <property type="term" value="P:lipid transport"/>
    <property type="evidence" value="ECO:0007669"/>
    <property type="project" value="UniProtKB-KW"/>
</dbReference>
<feature type="compositionally biased region" description="Low complexity" evidence="6">
    <location>
        <begin position="1771"/>
        <end position="1787"/>
    </location>
</feature>
<dbReference type="GO" id="GO:0016020">
    <property type="term" value="C:membrane"/>
    <property type="evidence" value="ECO:0007669"/>
    <property type="project" value="UniProtKB-SubCell"/>
</dbReference>
<dbReference type="InterPro" id="IPR056747">
    <property type="entry name" value="VPS13-like_M"/>
</dbReference>
<feature type="region of interest" description="Disordered" evidence="6">
    <location>
        <begin position="2794"/>
        <end position="2819"/>
    </location>
</feature>
<evidence type="ECO:0000256" key="4">
    <source>
        <dbReference type="ARBA" id="ARBA00023055"/>
    </source>
</evidence>
<feature type="compositionally biased region" description="Low complexity" evidence="6">
    <location>
        <begin position="3869"/>
        <end position="3882"/>
    </location>
</feature>
<dbReference type="InterPro" id="IPR056748">
    <property type="entry name" value="VPS13-like_C"/>
</dbReference>
<dbReference type="Pfam" id="PF25033">
    <property type="entry name" value="VPS13_M"/>
    <property type="match status" value="1"/>
</dbReference>
<feature type="compositionally biased region" description="Low complexity" evidence="6">
    <location>
        <begin position="2756"/>
        <end position="2776"/>
    </location>
</feature>
<comment type="caution">
    <text evidence="11">The sequence shown here is derived from an EMBL/GenBank/DDBJ whole genome shotgun (WGS) entry which is preliminary data.</text>
</comment>
<feature type="region of interest" description="Disordered" evidence="6">
    <location>
        <begin position="3189"/>
        <end position="3226"/>
    </location>
</feature>
<feature type="region of interest" description="Disordered" evidence="6">
    <location>
        <begin position="1508"/>
        <end position="1539"/>
    </location>
</feature>
<evidence type="ECO:0000256" key="2">
    <source>
        <dbReference type="ARBA" id="ARBA00006545"/>
    </source>
</evidence>
<evidence type="ECO:0000259" key="8">
    <source>
        <dbReference type="Pfam" id="PF25033"/>
    </source>
</evidence>
<proteinExistence type="inferred from homology"/>
<dbReference type="OrthoDB" id="19277at2759"/>
<dbReference type="Pfam" id="PF25036">
    <property type="entry name" value="VPS13_VAB"/>
    <property type="match status" value="2"/>
</dbReference>
<evidence type="ECO:0000256" key="6">
    <source>
        <dbReference type="SAM" id="MobiDB-lite"/>
    </source>
</evidence>
<dbReference type="GO" id="GO:0006623">
    <property type="term" value="P:protein targeting to vacuole"/>
    <property type="evidence" value="ECO:0007669"/>
    <property type="project" value="TreeGrafter"/>
</dbReference>
<dbReference type="PANTHER" id="PTHR16166">
    <property type="entry name" value="VACUOLAR PROTEIN SORTING-ASSOCIATED PROTEIN VPS13"/>
    <property type="match status" value="1"/>
</dbReference>
<feature type="domain" description="Chorein N-terminal" evidence="7">
    <location>
        <begin position="1"/>
        <end position="1401"/>
    </location>
</feature>
<feature type="region of interest" description="Disordered" evidence="6">
    <location>
        <begin position="1278"/>
        <end position="1311"/>
    </location>
</feature>
<feature type="compositionally biased region" description="Low complexity" evidence="6">
    <location>
        <begin position="3318"/>
        <end position="3333"/>
    </location>
</feature>
<evidence type="ECO:0000256" key="3">
    <source>
        <dbReference type="ARBA" id="ARBA00022448"/>
    </source>
</evidence>
<feature type="compositionally biased region" description="Polar residues" evidence="6">
    <location>
        <begin position="3852"/>
        <end position="3868"/>
    </location>
</feature>
<feature type="region of interest" description="Disordered" evidence="6">
    <location>
        <begin position="3852"/>
        <end position="3897"/>
    </location>
</feature>
<feature type="compositionally biased region" description="Polar residues" evidence="6">
    <location>
        <begin position="1116"/>
        <end position="1127"/>
    </location>
</feature>
<feature type="region of interest" description="Disordered" evidence="6">
    <location>
        <begin position="3293"/>
        <end position="3333"/>
    </location>
</feature>
<feature type="domain" description="Vacuolar protein sorting-associated protein 13 VPS13 adaptor binding" evidence="9">
    <location>
        <begin position="2408"/>
        <end position="2753"/>
    </location>
</feature>
<feature type="region of interest" description="Disordered" evidence="6">
    <location>
        <begin position="119"/>
        <end position="161"/>
    </location>
</feature>
<dbReference type="InterPro" id="IPR026854">
    <property type="entry name" value="VPS13_N"/>
</dbReference>
<comment type="subcellular location">
    <subcellularLocation>
        <location evidence="1">Membrane</location>
        <topology evidence="1">Peripheral membrane protein</topology>
    </subcellularLocation>
</comment>
<evidence type="ECO:0000256" key="1">
    <source>
        <dbReference type="ARBA" id="ARBA00004170"/>
    </source>
</evidence>
<feature type="compositionally biased region" description="Basic and acidic residues" evidence="6">
    <location>
        <begin position="3883"/>
        <end position="3897"/>
    </location>
</feature>